<evidence type="ECO:0000256" key="4">
    <source>
        <dbReference type="ARBA" id="ARBA00022989"/>
    </source>
</evidence>
<gene>
    <name evidence="7" type="primary">argO</name>
    <name evidence="7" type="ORF">LMG7974_00123</name>
</gene>
<feature type="transmembrane region" description="Helical" evidence="6">
    <location>
        <begin position="70"/>
        <end position="91"/>
    </location>
</feature>
<dbReference type="Pfam" id="PF01810">
    <property type="entry name" value="LysE"/>
    <property type="match status" value="1"/>
</dbReference>
<evidence type="ECO:0000256" key="1">
    <source>
        <dbReference type="ARBA" id="ARBA00004651"/>
    </source>
</evidence>
<protein>
    <submittedName>
        <fullName evidence="7">Arginine exporter protein ArgO</fullName>
    </submittedName>
</protein>
<sequence>MYEFLAGFALSFSLILAIGAQNAFVLKQGIKREHVFIVCLLCALSDALLILAGVFGFGYFVSQNPLVLKFALWGGFLFLFAYGIRSLWSAYKHENALIVDNNTPNNLLKTILLTLSFAWLNPHVYLDTMVLIGSVSLKYDSNFAFALGAISASFVFFFTLGYAARVLTPLFKQAKSWKILDTIVGIIMLILAFALIKF</sequence>
<feature type="transmembrane region" description="Helical" evidence="6">
    <location>
        <begin position="144"/>
        <end position="164"/>
    </location>
</feature>
<feature type="transmembrane region" description="Helical" evidence="6">
    <location>
        <begin position="176"/>
        <end position="196"/>
    </location>
</feature>
<comment type="caution">
    <text evidence="7">The sequence shown here is derived from an EMBL/GenBank/DDBJ whole genome shotgun (WGS) entry which is preliminary data.</text>
</comment>
<proteinExistence type="predicted"/>
<keyword evidence="8" id="KW-1185">Reference proteome</keyword>
<keyword evidence="5 6" id="KW-0472">Membrane</keyword>
<dbReference type="Proteomes" id="UP000789803">
    <property type="component" value="Unassembled WGS sequence"/>
</dbReference>
<evidence type="ECO:0000256" key="2">
    <source>
        <dbReference type="ARBA" id="ARBA00022475"/>
    </source>
</evidence>
<evidence type="ECO:0000313" key="8">
    <source>
        <dbReference type="Proteomes" id="UP000789803"/>
    </source>
</evidence>
<dbReference type="RefSeq" id="WP_229931948.1">
    <property type="nucleotide sequence ID" value="NZ_CAJHOF010000001.1"/>
</dbReference>
<keyword evidence="2" id="KW-1003">Cell membrane</keyword>
<dbReference type="PANTHER" id="PTHR30086:SF20">
    <property type="entry name" value="ARGININE EXPORTER PROTEIN ARGO-RELATED"/>
    <property type="match status" value="1"/>
</dbReference>
<name>A0ABM8Q294_9BACT</name>
<evidence type="ECO:0000256" key="5">
    <source>
        <dbReference type="ARBA" id="ARBA00023136"/>
    </source>
</evidence>
<evidence type="ECO:0000256" key="3">
    <source>
        <dbReference type="ARBA" id="ARBA00022692"/>
    </source>
</evidence>
<accession>A0ABM8Q294</accession>
<evidence type="ECO:0000313" key="7">
    <source>
        <dbReference type="EMBL" id="CAD7286866.1"/>
    </source>
</evidence>
<evidence type="ECO:0000256" key="6">
    <source>
        <dbReference type="SAM" id="Phobius"/>
    </source>
</evidence>
<keyword evidence="4 6" id="KW-1133">Transmembrane helix</keyword>
<dbReference type="InterPro" id="IPR001123">
    <property type="entry name" value="LeuE-type"/>
</dbReference>
<feature type="transmembrane region" description="Helical" evidence="6">
    <location>
        <begin position="111"/>
        <end position="132"/>
    </location>
</feature>
<dbReference type="EMBL" id="CAJHOF010000001">
    <property type="protein sequence ID" value="CAD7286866.1"/>
    <property type="molecule type" value="Genomic_DNA"/>
</dbReference>
<keyword evidence="3 6" id="KW-0812">Transmembrane</keyword>
<reference evidence="7 8" key="1">
    <citation type="submission" date="2020-11" db="EMBL/GenBank/DDBJ databases">
        <authorList>
            <person name="Peeters C."/>
        </authorList>
    </citation>
    <scope>NUCLEOTIDE SEQUENCE [LARGE SCALE GENOMIC DNA]</scope>
    <source>
        <strain evidence="7 8">LMG 7974</strain>
    </source>
</reference>
<organism evidence="7 8">
    <name type="scientific">Campylobacter majalis</name>
    <dbReference type="NCBI Taxonomy" id="2790656"/>
    <lineage>
        <taxon>Bacteria</taxon>
        <taxon>Pseudomonadati</taxon>
        <taxon>Campylobacterota</taxon>
        <taxon>Epsilonproteobacteria</taxon>
        <taxon>Campylobacterales</taxon>
        <taxon>Campylobacteraceae</taxon>
        <taxon>Campylobacter</taxon>
    </lineage>
</organism>
<dbReference type="PANTHER" id="PTHR30086">
    <property type="entry name" value="ARGININE EXPORTER PROTEIN ARGO"/>
    <property type="match status" value="1"/>
</dbReference>
<feature type="transmembrane region" description="Helical" evidence="6">
    <location>
        <begin position="35"/>
        <end position="61"/>
    </location>
</feature>
<comment type="subcellular location">
    <subcellularLocation>
        <location evidence="1">Cell membrane</location>
        <topology evidence="1">Multi-pass membrane protein</topology>
    </subcellularLocation>
</comment>